<reference evidence="2 3" key="1">
    <citation type="journal article" date="2018" name="Nat. Biotechnol.">
        <title>A standardized bacterial taxonomy based on genome phylogeny substantially revises the tree of life.</title>
        <authorList>
            <person name="Parks D.H."/>
            <person name="Chuvochina M."/>
            <person name="Waite D.W."/>
            <person name="Rinke C."/>
            <person name="Skarshewski A."/>
            <person name="Chaumeil P.A."/>
            <person name="Hugenholtz P."/>
        </authorList>
    </citation>
    <scope>NUCLEOTIDE SEQUENCE [LARGE SCALE GENOMIC DNA]</scope>
    <source>
        <strain evidence="2">UBA11978</strain>
    </source>
</reference>
<accession>A0A350P1T3</accession>
<gene>
    <name evidence="2" type="ORF">DCW74_05870</name>
</gene>
<evidence type="ECO:0000313" key="2">
    <source>
        <dbReference type="EMBL" id="HAW75250.1"/>
    </source>
</evidence>
<protein>
    <submittedName>
        <fullName evidence="2">Uncharacterized protein</fullName>
    </submittedName>
</protein>
<feature type="compositionally biased region" description="Basic and acidic residues" evidence="1">
    <location>
        <begin position="148"/>
        <end position="167"/>
    </location>
</feature>
<organism evidence="2 3">
    <name type="scientific">Alteromonas australica</name>
    <dbReference type="NCBI Taxonomy" id="589873"/>
    <lineage>
        <taxon>Bacteria</taxon>
        <taxon>Pseudomonadati</taxon>
        <taxon>Pseudomonadota</taxon>
        <taxon>Gammaproteobacteria</taxon>
        <taxon>Alteromonadales</taxon>
        <taxon>Alteromonadaceae</taxon>
        <taxon>Alteromonas/Salinimonas group</taxon>
        <taxon>Alteromonas</taxon>
    </lineage>
</organism>
<evidence type="ECO:0000313" key="3">
    <source>
        <dbReference type="Proteomes" id="UP000263517"/>
    </source>
</evidence>
<dbReference type="EMBL" id="DNAN01000200">
    <property type="protein sequence ID" value="HAW75250.1"/>
    <property type="molecule type" value="Genomic_DNA"/>
</dbReference>
<dbReference type="AlphaFoldDB" id="A0A350P1T3"/>
<comment type="caution">
    <text evidence="2">The sequence shown here is derived from an EMBL/GenBank/DDBJ whole genome shotgun (WGS) entry which is preliminary data.</text>
</comment>
<name>A0A350P1T3_9ALTE</name>
<sequence length="167" mass="19500">MTTKEVEYLVCKSYRCKVCSTTGQTYGYIKGDDFDMESFDPCEKCGSTNISFLLSVPNIDRFDERFPYFDRGLGMMLHSKKHRRQVCKERNLVPVDGDIDFSDEINKVKQKHKEEDKIVSDLNDRVANHPGYAEYRKKKAQGWKPKFTHRDQGEVPGMKKIDPFNEE</sequence>
<feature type="region of interest" description="Disordered" evidence="1">
    <location>
        <begin position="134"/>
        <end position="167"/>
    </location>
</feature>
<evidence type="ECO:0000256" key="1">
    <source>
        <dbReference type="SAM" id="MobiDB-lite"/>
    </source>
</evidence>
<proteinExistence type="predicted"/>
<dbReference type="Proteomes" id="UP000263517">
    <property type="component" value="Unassembled WGS sequence"/>
</dbReference>